<dbReference type="InterPro" id="IPR011701">
    <property type="entry name" value="MFS"/>
</dbReference>
<dbReference type="InterPro" id="IPR020846">
    <property type="entry name" value="MFS_dom"/>
</dbReference>
<dbReference type="AlphaFoldDB" id="A0A1L7WGW4"/>
<feature type="transmembrane region" description="Helical" evidence="6">
    <location>
        <begin position="412"/>
        <end position="432"/>
    </location>
</feature>
<feature type="transmembrane region" description="Helical" evidence="6">
    <location>
        <begin position="321"/>
        <end position="342"/>
    </location>
</feature>
<dbReference type="EMBL" id="FJOG01000002">
    <property type="protein sequence ID" value="CZR52008.1"/>
    <property type="molecule type" value="Genomic_DNA"/>
</dbReference>
<dbReference type="OrthoDB" id="2250022at2759"/>
<name>A0A1L7WGW4_9HELO</name>
<evidence type="ECO:0000256" key="3">
    <source>
        <dbReference type="ARBA" id="ARBA00022692"/>
    </source>
</evidence>
<dbReference type="Pfam" id="PF07690">
    <property type="entry name" value="MFS_1"/>
    <property type="match status" value="1"/>
</dbReference>
<evidence type="ECO:0000259" key="7">
    <source>
        <dbReference type="PROSITE" id="PS50850"/>
    </source>
</evidence>
<evidence type="ECO:0000256" key="5">
    <source>
        <dbReference type="ARBA" id="ARBA00023136"/>
    </source>
</evidence>
<dbReference type="Gene3D" id="1.20.1250.20">
    <property type="entry name" value="MFS general substrate transporter like domains"/>
    <property type="match status" value="1"/>
</dbReference>
<dbReference type="GO" id="GO:0016020">
    <property type="term" value="C:membrane"/>
    <property type="evidence" value="ECO:0007669"/>
    <property type="project" value="UniProtKB-SubCell"/>
</dbReference>
<dbReference type="PANTHER" id="PTHR43791:SF62">
    <property type="entry name" value="MAJOR FACILITATOR SUPERFAMILY (MFS) PROFILE DOMAIN-CONTAINING PROTEIN"/>
    <property type="match status" value="1"/>
</dbReference>
<feature type="transmembrane region" description="Helical" evidence="6">
    <location>
        <begin position="179"/>
        <end position="200"/>
    </location>
</feature>
<feature type="transmembrane region" description="Helical" evidence="6">
    <location>
        <begin position="290"/>
        <end position="309"/>
    </location>
</feature>
<evidence type="ECO:0000256" key="1">
    <source>
        <dbReference type="ARBA" id="ARBA00004141"/>
    </source>
</evidence>
<dbReference type="Proteomes" id="UP000184330">
    <property type="component" value="Unassembled WGS sequence"/>
</dbReference>
<reference evidence="8 9" key="1">
    <citation type="submission" date="2016-03" db="EMBL/GenBank/DDBJ databases">
        <authorList>
            <person name="Ploux O."/>
        </authorList>
    </citation>
    <scope>NUCLEOTIDE SEQUENCE [LARGE SCALE GENOMIC DNA]</scope>
    <source>
        <strain evidence="8 9">UAMH 11012</strain>
    </source>
</reference>
<feature type="transmembrane region" description="Helical" evidence="6">
    <location>
        <begin position="118"/>
        <end position="138"/>
    </location>
</feature>
<dbReference type="FunFam" id="1.20.1250.20:FF:000057">
    <property type="entry name" value="MFS general substrate transporter"/>
    <property type="match status" value="1"/>
</dbReference>
<feature type="domain" description="Major facilitator superfamily (MFS) profile" evidence="7">
    <location>
        <begin position="52"/>
        <end position="480"/>
    </location>
</feature>
<evidence type="ECO:0000313" key="9">
    <source>
        <dbReference type="Proteomes" id="UP000184330"/>
    </source>
</evidence>
<keyword evidence="5 6" id="KW-0472">Membrane</keyword>
<feature type="transmembrane region" description="Helical" evidence="6">
    <location>
        <begin position="144"/>
        <end position="167"/>
    </location>
</feature>
<dbReference type="PROSITE" id="PS50850">
    <property type="entry name" value="MFS"/>
    <property type="match status" value="1"/>
</dbReference>
<dbReference type="SUPFAM" id="SSF103473">
    <property type="entry name" value="MFS general substrate transporter"/>
    <property type="match status" value="1"/>
</dbReference>
<keyword evidence="3 6" id="KW-0812">Transmembrane</keyword>
<dbReference type="InterPro" id="IPR036259">
    <property type="entry name" value="MFS_trans_sf"/>
</dbReference>
<keyword evidence="9" id="KW-1185">Reference proteome</keyword>
<accession>A0A1L7WGW4</accession>
<evidence type="ECO:0000256" key="2">
    <source>
        <dbReference type="ARBA" id="ARBA00022448"/>
    </source>
</evidence>
<comment type="subcellular location">
    <subcellularLocation>
        <location evidence="1">Membrane</location>
        <topology evidence="1">Multi-pass membrane protein</topology>
    </subcellularLocation>
</comment>
<evidence type="ECO:0000313" key="8">
    <source>
        <dbReference type="EMBL" id="CZR52008.1"/>
    </source>
</evidence>
<organism evidence="8 9">
    <name type="scientific">Phialocephala subalpina</name>
    <dbReference type="NCBI Taxonomy" id="576137"/>
    <lineage>
        <taxon>Eukaryota</taxon>
        <taxon>Fungi</taxon>
        <taxon>Dikarya</taxon>
        <taxon>Ascomycota</taxon>
        <taxon>Pezizomycotina</taxon>
        <taxon>Leotiomycetes</taxon>
        <taxon>Helotiales</taxon>
        <taxon>Mollisiaceae</taxon>
        <taxon>Phialocephala</taxon>
        <taxon>Phialocephala fortinii species complex</taxon>
    </lineage>
</organism>
<protein>
    <submittedName>
        <fullName evidence="8">Related to allantoate permease</fullName>
    </submittedName>
</protein>
<feature type="transmembrane region" description="Helical" evidence="6">
    <location>
        <begin position="212"/>
        <end position="234"/>
    </location>
</feature>
<gene>
    <name evidence="8" type="ORF">PAC_01885</name>
</gene>
<proteinExistence type="predicted"/>
<dbReference type="GO" id="GO:0022857">
    <property type="term" value="F:transmembrane transporter activity"/>
    <property type="evidence" value="ECO:0007669"/>
    <property type="project" value="InterPro"/>
</dbReference>
<sequence>MSTKDMLVSELHEFRDGKSTSQPPKIEDPFLINVEDYRRLEKKLIRKLDLTLIPMVWILYLFNYLDRNNIAQTKLNSFEKDLGLKGYQYNTAISILNVGYMLMQLPSDMILTRVRPSLLIPFWVLVWSCISASTAAASNYTHLIVIQFFLGIAEAPFFPGVFYLLSCWYTRKELGLRTAFLYSGLVLATAFSGLIAAGVFSELEEYLGHAGLRWLFIIEGVASFAFGIVAMFLLPDCPESSTGSTKWLLNKEERLVAMERMKRDRVSNTEEGKGSVWRGLKLACMDFKTWIFVVMLIANHTAYGFNYFYPSIVKGFNLGSTTITLVLTSPPYLLATISSMLFAYSSDRRGEPSFLFICGCISANAMVFSWASSSLSETPEKRAAATAMINLLSQLGNIWSPYFFRPQDSTRYLLAMLLMMAFSLLGVGRCILMKMVLVRENRKIVEEFEGSDERPNLYSGEVYAMDLQSIEDKRSVTSSR</sequence>
<keyword evidence="4 6" id="KW-1133">Transmembrane helix</keyword>
<feature type="transmembrane region" description="Helical" evidence="6">
    <location>
        <begin position="48"/>
        <end position="66"/>
    </location>
</feature>
<evidence type="ECO:0000256" key="4">
    <source>
        <dbReference type="ARBA" id="ARBA00022989"/>
    </source>
</evidence>
<feature type="transmembrane region" description="Helical" evidence="6">
    <location>
        <begin position="354"/>
        <end position="372"/>
    </location>
</feature>
<keyword evidence="2" id="KW-0813">Transport</keyword>
<evidence type="ECO:0000256" key="6">
    <source>
        <dbReference type="SAM" id="Phobius"/>
    </source>
</evidence>
<dbReference type="PANTHER" id="PTHR43791">
    <property type="entry name" value="PERMEASE-RELATED"/>
    <property type="match status" value="1"/>
</dbReference>